<dbReference type="Pfam" id="PF02674">
    <property type="entry name" value="Colicin_V"/>
    <property type="match status" value="1"/>
</dbReference>
<keyword evidence="2 5" id="KW-0812">Transmembrane</keyword>
<dbReference type="GO" id="GO:0009403">
    <property type="term" value="P:toxin biosynthetic process"/>
    <property type="evidence" value="ECO:0007669"/>
    <property type="project" value="InterPro"/>
</dbReference>
<reference evidence="7" key="1">
    <citation type="submission" date="2017-09" db="EMBL/GenBank/DDBJ databases">
        <title>Depth-based differentiation of microbial function through sediment-hosted aquifers and enrichment of novel symbionts in the deep terrestrial subsurface.</title>
        <authorList>
            <person name="Probst A.J."/>
            <person name="Ladd B."/>
            <person name="Jarett J.K."/>
            <person name="Geller-Mcgrath D.E."/>
            <person name="Sieber C.M.K."/>
            <person name="Emerson J.B."/>
            <person name="Anantharaman K."/>
            <person name="Thomas B.C."/>
            <person name="Malmstrom R."/>
            <person name="Stieglmeier M."/>
            <person name="Klingl A."/>
            <person name="Woyke T."/>
            <person name="Ryan C.M."/>
            <person name="Banfield J.F."/>
        </authorList>
    </citation>
    <scope>NUCLEOTIDE SEQUENCE [LARGE SCALE GENOMIC DNA]</scope>
</reference>
<keyword evidence="4 5" id="KW-0472">Membrane</keyword>
<sequence>MLFTLVDVILVVLVAGFVMLGFIMGLIAVIGSLVGIIIGTWVASSYFLTLSGFINPYLLGHEGIAKTITFMAIFLVVNRLIALIFWFVNKAFNLISIIPFFKSINRFGGAILGFFEGIIITGMTVFIMAKFITSVPWLVNSLNDSKVAHLLVLVTQLLSNFIS</sequence>
<dbReference type="EMBL" id="PEZY01000005">
    <property type="protein sequence ID" value="PIS06202.1"/>
    <property type="molecule type" value="Genomic_DNA"/>
</dbReference>
<dbReference type="GO" id="GO:0016020">
    <property type="term" value="C:membrane"/>
    <property type="evidence" value="ECO:0007669"/>
    <property type="project" value="UniProtKB-SubCell"/>
</dbReference>
<evidence type="ECO:0000256" key="1">
    <source>
        <dbReference type="ARBA" id="ARBA00004141"/>
    </source>
</evidence>
<feature type="transmembrane region" description="Helical" evidence="5">
    <location>
        <begin position="36"/>
        <end position="58"/>
    </location>
</feature>
<gene>
    <name evidence="6" type="ORF">COT80_01355</name>
</gene>
<evidence type="ECO:0000256" key="3">
    <source>
        <dbReference type="ARBA" id="ARBA00022989"/>
    </source>
</evidence>
<protein>
    <recommendedName>
        <fullName evidence="8">Colicin V production protein</fullName>
    </recommendedName>
</protein>
<comment type="caution">
    <text evidence="6">The sequence shown here is derived from an EMBL/GenBank/DDBJ whole genome shotgun (WGS) entry which is preliminary data.</text>
</comment>
<organism evidence="6 7">
    <name type="scientific">Candidatus Buchananbacteria bacterium CG10_big_fil_rev_8_21_14_0_10_33_19</name>
    <dbReference type="NCBI Taxonomy" id="1974525"/>
    <lineage>
        <taxon>Bacteria</taxon>
        <taxon>Candidatus Buchananiibacteriota</taxon>
    </lineage>
</organism>
<evidence type="ECO:0008006" key="8">
    <source>
        <dbReference type="Google" id="ProtNLM"/>
    </source>
</evidence>
<keyword evidence="3 5" id="KW-1133">Transmembrane helix</keyword>
<evidence type="ECO:0000256" key="4">
    <source>
        <dbReference type="ARBA" id="ARBA00023136"/>
    </source>
</evidence>
<feature type="transmembrane region" description="Helical" evidence="5">
    <location>
        <begin position="109"/>
        <end position="132"/>
    </location>
</feature>
<evidence type="ECO:0000256" key="2">
    <source>
        <dbReference type="ARBA" id="ARBA00022692"/>
    </source>
</evidence>
<dbReference type="AlphaFoldDB" id="A0A2H0W4B1"/>
<comment type="subcellular location">
    <subcellularLocation>
        <location evidence="1">Membrane</location>
        <topology evidence="1">Multi-pass membrane protein</topology>
    </subcellularLocation>
</comment>
<evidence type="ECO:0000256" key="5">
    <source>
        <dbReference type="SAM" id="Phobius"/>
    </source>
</evidence>
<evidence type="ECO:0000313" key="6">
    <source>
        <dbReference type="EMBL" id="PIS06202.1"/>
    </source>
</evidence>
<accession>A0A2H0W4B1</accession>
<dbReference type="InterPro" id="IPR003825">
    <property type="entry name" value="Colicin-V_CvpA"/>
</dbReference>
<name>A0A2H0W4B1_9BACT</name>
<evidence type="ECO:0000313" key="7">
    <source>
        <dbReference type="Proteomes" id="UP000229056"/>
    </source>
</evidence>
<dbReference type="Proteomes" id="UP000229056">
    <property type="component" value="Unassembled WGS sequence"/>
</dbReference>
<dbReference type="PANTHER" id="PTHR37306">
    <property type="entry name" value="COLICIN V PRODUCTION PROTEIN"/>
    <property type="match status" value="1"/>
</dbReference>
<feature type="transmembrane region" description="Helical" evidence="5">
    <location>
        <begin position="6"/>
        <end position="29"/>
    </location>
</feature>
<dbReference type="PANTHER" id="PTHR37306:SF1">
    <property type="entry name" value="COLICIN V PRODUCTION PROTEIN"/>
    <property type="match status" value="1"/>
</dbReference>
<feature type="transmembrane region" description="Helical" evidence="5">
    <location>
        <begin position="64"/>
        <end position="88"/>
    </location>
</feature>
<proteinExistence type="predicted"/>